<dbReference type="InterPro" id="IPR043129">
    <property type="entry name" value="ATPase_NBD"/>
</dbReference>
<evidence type="ECO:0000256" key="10">
    <source>
        <dbReference type="ARBA" id="ARBA00047607"/>
    </source>
</evidence>
<dbReference type="AlphaFoldDB" id="A0A126PWI9"/>
<dbReference type="Gene3D" id="3.30.420.40">
    <property type="match status" value="1"/>
</dbReference>
<name>A0A126PWI9_ALTMA</name>
<comment type="subunit">
    <text evidence="4">Homodimer.</text>
</comment>
<comment type="cofactor">
    <cofactor evidence="1">
        <name>Mg(2+)</name>
        <dbReference type="ChEBI" id="CHEBI:18420"/>
    </cofactor>
</comment>
<dbReference type="Proteomes" id="UP000063991">
    <property type="component" value="Chromosome"/>
</dbReference>
<dbReference type="PANTHER" id="PTHR30005">
    <property type="entry name" value="EXOPOLYPHOSPHATASE"/>
    <property type="match status" value="1"/>
</dbReference>
<comment type="catalytic activity">
    <reaction evidence="10">
        <text>[phosphate](n) + H2O = [phosphate](n-1) + phosphate + H(+)</text>
        <dbReference type="Rhea" id="RHEA:21528"/>
        <dbReference type="Rhea" id="RHEA-COMP:9859"/>
        <dbReference type="Rhea" id="RHEA-COMP:14279"/>
        <dbReference type="ChEBI" id="CHEBI:15377"/>
        <dbReference type="ChEBI" id="CHEBI:15378"/>
        <dbReference type="ChEBI" id="CHEBI:16838"/>
        <dbReference type="ChEBI" id="CHEBI:43474"/>
        <dbReference type="EC" id="3.6.1.11"/>
    </reaction>
</comment>
<dbReference type="EC" id="3.6.1.11" evidence="5"/>
<protein>
    <recommendedName>
        <fullName evidence="6">Exopolyphosphatase</fullName>
        <ecNumber evidence="5">3.6.1.11</ecNumber>
    </recommendedName>
</protein>
<organism evidence="13 14">
    <name type="scientific">Alteromonas macleodii</name>
    <name type="common">Pseudoalteromonas macleodii</name>
    <dbReference type="NCBI Taxonomy" id="28108"/>
    <lineage>
        <taxon>Bacteria</taxon>
        <taxon>Pseudomonadati</taxon>
        <taxon>Pseudomonadota</taxon>
        <taxon>Gammaproteobacteria</taxon>
        <taxon>Alteromonadales</taxon>
        <taxon>Alteromonadaceae</taxon>
        <taxon>Alteromonas/Salinimonas group</taxon>
        <taxon>Alteromonas</taxon>
    </lineage>
</organism>
<sequence length="520" mass="58206">MTQHESVFNDVETREVNKVAALDIGSNSFHLVVARIVAGSVQILHRVKQKVRLAEGLNDDDILSDEAMERGLAMLKVVAESLKGFEPDSVRIVATHTLRRARNARDFISAAKDILPYPIEVISGVEEARLIYSGVAHTNHSDGQQLVIDIGGGSTEFVIGEGFTPLLCRSLQMGCVSYTKRFFPDGELKPKAFDRAITAAQQELELIDNKYRRLGWVQCIGTSGTIRSLFTLCQQDRPNGHDIPVTLKSLRNLMKQFISAGHIDKLSYPDLSEDRRVVIAGGLAILIAVFKALEIEGLVYSPAALREGVLYQMEDELHHADIRGRTASSLATRYDVDTSQATMVLNTTLSLFNDVEKAWKLKGRDFKSMLGWAALLHEVGMQINSRGIQKHSAYILGNVDMPGFTQEQQLLLATLVRFHRKKIRTNELPAFNLFDEQSVKHLIALLRLGVLLNIKRQEGFVPDLVVDVEKNELTITFPDGWLDEKPIISADLLRESHYWKTLNLKLTVVPDIEQLHPTVE</sequence>
<evidence type="ECO:0000259" key="11">
    <source>
        <dbReference type="Pfam" id="PF02541"/>
    </source>
</evidence>
<dbReference type="FunFam" id="3.30.420.150:FF:000001">
    <property type="entry name" value="Guanosine-5'-triphosphate,3'-diphosphate pyrophosphatase"/>
    <property type="match status" value="1"/>
</dbReference>
<evidence type="ECO:0000256" key="6">
    <source>
        <dbReference type="ARBA" id="ARBA00020416"/>
    </source>
</evidence>
<dbReference type="Gene3D" id="1.10.3210.10">
    <property type="entry name" value="Hypothetical protein af1432"/>
    <property type="match status" value="1"/>
</dbReference>
<keyword evidence="8" id="KW-0378">Hydrolase</keyword>
<dbReference type="InterPro" id="IPR030673">
    <property type="entry name" value="PyroPPase_GppA_Ppx"/>
</dbReference>
<accession>A0A126PWI9</accession>
<dbReference type="SUPFAM" id="SSF53067">
    <property type="entry name" value="Actin-like ATPase domain"/>
    <property type="match status" value="2"/>
</dbReference>
<feature type="domain" description="Ppx/GppA phosphatase C-terminal" evidence="12">
    <location>
        <begin position="322"/>
        <end position="495"/>
    </location>
</feature>
<feature type="domain" description="Ppx/GppA phosphatase N-terminal" evidence="11">
    <location>
        <begin position="32"/>
        <end position="315"/>
    </location>
</feature>
<proteinExistence type="inferred from homology"/>
<evidence type="ECO:0000259" key="12">
    <source>
        <dbReference type="Pfam" id="PF21447"/>
    </source>
</evidence>
<comment type="subcellular location">
    <subcellularLocation>
        <location evidence="2">Cell membrane</location>
        <topology evidence="2">Peripheral membrane protein</topology>
    </subcellularLocation>
</comment>
<dbReference type="GO" id="GO:0004309">
    <property type="term" value="F:exopolyphosphatase activity"/>
    <property type="evidence" value="ECO:0007669"/>
    <property type="project" value="UniProtKB-EC"/>
</dbReference>
<evidence type="ECO:0000256" key="3">
    <source>
        <dbReference type="ARBA" id="ARBA00007125"/>
    </source>
</evidence>
<dbReference type="Pfam" id="PF21447">
    <property type="entry name" value="Ppx-GppA_III"/>
    <property type="match status" value="1"/>
</dbReference>
<dbReference type="InterPro" id="IPR003695">
    <property type="entry name" value="Ppx_GppA_N"/>
</dbReference>
<dbReference type="RefSeq" id="WP_061094320.1">
    <property type="nucleotide sequence ID" value="NZ_CP014323.1"/>
</dbReference>
<evidence type="ECO:0000256" key="4">
    <source>
        <dbReference type="ARBA" id="ARBA00011738"/>
    </source>
</evidence>
<dbReference type="InterPro" id="IPR050273">
    <property type="entry name" value="GppA/Ppx_hydrolase"/>
</dbReference>
<dbReference type="NCBIfam" id="TIGR03706">
    <property type="entry name" value="exo_poly_only"/>
    <property type="match status" value="1"/>
</dbReference>
<evidence type="ECO:0000256" key="9">
    <source>
        <dbReference type="ARBA" id="ARBA00023136"/>
    </source>
</evidence>
<keyword evidence="7" id="KW-1003">Cell membrane</keyword>
<evidence type="ECO:0000256" key="8">
    <source>
        <dbReference type="ARBA" id="ARBA00022801"/>
    </source>
</evidence>
<evidence type="ECO:0000313" key="14">
    <source>
        <dbReference type="Proteomes" id="UP000063991"/>
    </source>
</evidence>
<reference evidence="13 14" key="1">
    <citation type="submission" date="2015-12" db="EMBL/GenBank/DDBJ databases">
        <authorList>
            <person name="Shamseldin A."/>
            <person name="Moawad H."/>
            <person name="Abd El-Rahim W.M."/>
            <person name="Sadowsky M.J."/>
        </authorList>
    </citation>
    <scope>NUCLEOTIDE SEQUENCE [LARGE SCALE GENOMIC DNA]</scope>
    <source>
        <strain evidence="13 14">D7</strain>
    </source>
</reference>
<dbReference type="GO" id="GO:0005886">
    <property type="term" value="C:plasma membrane"/>
    <property type="evidence" value="ECO:0007669"/>
    <property type="project" value="UniProtKB-SubCell"/>
</dbReference>
<dbReference type="EMBL" id="CP014323">
    <property type="protein sequence ID" value="AMJ97394.1"/>
    <property type="molecule type" value="Genomic_DNA"/>
</dbReference>
<evidence type="ECO:0000256" key="1">
    <source>
        <dbReference type="ARBA" id="ARBA00001946"/>
    </source>
</evidence>
<dbReference type="PANTHER" id="PTHR30005:SF14">
    <property type="entry name" value="EXOPOLYPHOSPHATASE"/>
    <property type="match status" value="1"/>
</dbReference>
<evidence type="ECO:0000256" key="5">
    <source>
        <dbReference type="ARBA" id="ARBA00012451"/>
    </source>
</evidence>
<dbReference type="GO" id="GO:0006798">
    <property type="term" value="P:polyphosphate catabolic process"/>
    <property type="evidence" value="ECO:0007669"/>
    <property type="project" value="TreeGrafter"/>
</dbReference>
<dbReference type="FunFam" id="3.30.420.40:FF:000023">
    <property type="entry name" value="Guanosine-5'-triphosphate,3'-diphosphate pyrophosphatase"/>
    <property type="match status" value="1"/>
</dbReference>
<dbReference type="PIRSF" id="PIRSF001267">
    <property type="entry name" value="Pyrophosphatase_GppA_Ppx"/>
    <property type="match status" value="1"/>
</dbReference>
<evidence type="ECO:0000313" key="13">
    <source>
        <dbReference type="EMBL" id="AMJ97394.1"/>
    </source>
</evidence>
<dbReference type="InterPro" id="IPR022371">
    <property type="entry name" value="Exopolyphosphatase"/>
</dbReference>
<dbReference type="OrthoDB" id="9793035at2"/>
<gene>
    <name evidence="13" type="ORF">AVL55_03990</name>
</gene>
<dbReference type="Gene3D" id="3.30.420.150">
    <property type="entry name" value="Exopolyphosphatase. Domain 2"/>
    <property type="match status" value="1"/>
</dbReference>
<evidence type="ECO:0000256" key="2">
    <source>
        <dbReference type="ARBA" id="ARBA00004202"/>
    </source>
</evidence>
<comment type="similarity">
    <text evidence="3">Belongs to the GppA/Ppx family.</text>
</comment>
<evidence type="ECO:0000256" key="7">
    <source>
        <dbReference type="ARBA" id="ARBA00022475"/>
    </source>
</evidence>
<dbReference type="InterPro" id="IPR048950">
    <property type="entry name" value="Ppx_GppA_C"/>
</dbReference>
<keyword evidence="9" id="KW-0472">Membrane</keyword>
<dbReference type="SUPFAM" id="SSF109604">
    <property type="entry name" value="HD-domain/PDEase-like"/>
    <property type="match status" value="1"/>
</dbReference>
<dbReference type="Pfam" id="PF02541">
    <property type="entry name" value="Ppx-GppA"/>
    <property type="match status" value="1"/>
</dbReference>